<dbReference type="Proteomes" id="UP000050525">
    <property type="component" value="Unassembled WGS sequence"/>
</dbReference>
<proteinExistence type="predicted"/>
<gene>
    <name evidence="1" type="ORF">Y1Q_0013097</name>
</gene>
<name>A0A151NHC9_ALLMI</name>
<reference evidence="1 2" key="1">
    <citation type="journal article" date="2012" name="Genome Biol.">
        <title>Sequencing three crocodilian genomes to illuminate the evolution of archosaurs and amniotes.</title>
        <authorList>
            <person name="St John J.A."/>
            <person name="Braun E.L."/>
            <person name="Isberg S.R."/>
            <person name="Miles L.G."/>
            <person name="Chong A.Y."/>
            <person name="Gongora J."/>
            <person name="Dalzell P."/>
            <person name="Moran C."/>
            <person name="Bed'hom B."/>
            <person name="Abzhanov A."/>
            <person name="Burgess S.C."/>
            <person name="Cooksey A.M."/>
            <person name="Castoe T.A."/>
            <person name="Crawford N.G."/>
            <person name="Densmore L.D."/>
            <person name="Drew J.C."/>
            <person name="Edwards S.V."/>
            <person name="Faircloth B.C."/>
            <person name="Fujita M.K."/>
            <person name="Greenwold M.J."/>
            <person name="Hoffmann F.G."/>
            <person name="Howard J.M."/>
            <person name="Iguchi T."/>
            <person name="Janes D.E."/>
            <person name="Khan S.Y."/>
            <person name="Kohno S."/>
            <person name="de Koning A.J."/>
            <person name="Lance S.L."/>
            <person name="McCarthy F.M."/>
            <person name="McCormack J.E."/>
            <person name="Merchant M.E."/>
            <person name="Peterson D.G."/>
            <person name="Pollock D.D."/>
            <person name="Pourmand N."/>
            <person name="Raney B.J."/>
            <person name="Roessler K.A."/>
            <person name="Sanford J.R."/>
            <person name="Sawyer R.H."/>
            <person name="Schmidt C.J."/>
            <person name="Triplett E.W."/>
            <person name="Tuberville T.D."/>
            <person name="Venegas-Anaya M."/>
            <person name="Howard J.T."/>
            <person name="Jarvis E.D."/>
            <person name="Guillette L.J.Jr."/>
            <person name="Glenn T.C."/>
            <person name="Green R.E."/>
            <person name="Ray D.A."/>
        </authorList>
    </citation>
    <scope>NUCLEOTIDE SEQUENCE [LARGE SCALE GENOMIC DNA]</scope>
    <source>
        <strain evidence="1">KSC_2009_1</strain>
    </source>
</reference>
<organism evidence="1 2">
    <name type="scientific">Alligator mississippiensis</name>
    <name type="common">American alligator</name>
    <dbReference type="NCBI Taxonomy" id="8496"/>
    <lineage>
        <taxon>Eukaryota</taxon>
        <taxon>Metazoa</taxon>
        <taxon>Chordata</taxon>
        <taxon>Craniata</taxon>
        <taxon>Vertebrata</taxon>
        <taxon>Euteleostomi</taxon>
        <taxon>Archelosauria</taxon>
        <taxon>Archosauria</taxon>
        <taxon>Crocodylia</taxon>
        <taxon>Alligatoridae</taxon>
        <taxon>Alligatorinae</taxon>
        <taxon>Alligator</taxon>
    </lineage>
</organism>
<accession>A0A151NHC9</accession>
<keyword evidence="2" id="KW-1185">Reference proteome</keyword>
<dbReference type="EMBL" id="AKHW03003018">
    <property type="protein sequence ID" value="KYO36049.1"/>
    <property type="molecule type" value="Genomic_DNA"/>
</dbReference>
<evidence type="ECO:0000313" key="1">
    <source>
        <dbReference type="EMBL" id="KYO36049.1"/>
    </source>
</evidence>
<protein>
    <submittedName>
        <fullName evidence="1">Uncharacterized protein</fullName>
    </submittedName>
</protein>
<comment type="caution">
    <text evidence="1">The sequence shown here is derived from an EMBL/GenBank/DDBJ whole genome shotgun (WGS) entry which is preliminary data.</text>
</comment>
<sequence>MVEGSTLMICEAQSHHHCSSNSKARSTEARAQPHSCFLFSWVQIHHRLNNGMKPPWKGRMHQIHSLVPSRGGSRAAATVVVGEWERGTRKEPYSQVEESEETELLEQISAWSYSLSA</sequence>
<evidence type="ECO:0000313" key="2">
    <source>
        <dbReference type="Proteomes" id="UP000050525"/>
    </source>
</evidence>
<dbReference type="AlphaFoldDB" id="A0A151NHC9"/>